<sequence>MVFERLVQFMTGIGNIRDVIPFPRTPQSAEFEFETQAIINRVYPNQVRLDGLIKTLKPVNAGFACIASYFLKRLIKIKNFESPFVKLEFAQ</sequence>
<organism evidence="1 2">
    <name type="scientific">Nostoc favosum CHAB5714</name>
    <dbReference type="NCBI Taxonomy" id="2780399"/>
    <lineage>
        <taxon>Bacteria</taxon>
        <taxon>Bacillati</taxon>
        <taxon>Cyanobacteriota</taxon>
        <taxon>Cyanophyceae</taxon>
        <taxon>Nostocales</taxon>
        <taxon>Nostocaceae</taxon>
        <taxon>Nostoc</taxon>
        <taxon>Nostoc favosum</taxon>
    </lineage>
</organism>
<dbReference type="EMBL" id="JAIVFQ010000002">
    <property type="protein sequence ID" value="MCC5598166.1"/>
    <property type="molecule type" value="Genomic_DNA"/>
</dbReference>
<dbReference type="SUPFAM" id="SSF55681">
    <property type="entry name" value="Class II aaRS and biotin synthetases"/>
    <property type="match status" value="1"/>
</dbReference>
<evidence type="ECO:0000313" key="2">
    <source>
        <dbReference type="Proteomes" id="UP001199525"/>
    </source>
</evidence>
<name>A0ABS8I1V8_9NOSO</name>
<proteinExistence type="predicted"/>
<dbReference type="Gene3D" id="3.30.930.10">
    <property type="entry name" value="Bira Bifunctional Protein, Domain 2"/>
    <property type="match status" value="1"/>
</dbReference>
<gene>
    <name evidence="1" type="ORF">LC586_02660</name>
</gene>
<comment type="caution">
    <text evidence="1">The sequence shown here is derived from an EMBL/GenBank/DDBJ whole genome shotgun (WGS) entry which is preliminary data.</text>
</comment>
<evidence type="ECO:0000313" key="1">
    <source>
        <dbReference type="EMBL" id="MCC5598166.1"/>
    </source>
</evidence>
<accession>A0ABS8I1V8</accession>
<protein>
    <submittedName>
        <fullName evidence="1">Uncharacterized protein</fullName>
    </submittedName>
</protein>
<dbReference type="InterPro" id="IPR045864">
    <property type="entry name" value="aa-tRNA-synth_II/BPL/LPL"/>
</dbReference>
<keyword evidence="2" id="KW-1185">Reference proteome</keyword>
<reference evidence="1 2" key="1">
    <citation type="journal article" date="2021" name="Microorganisms">
        <title>Genome Evolution of Filamentous Cyanobacterium Nostoc Species: From Facultative Symbiosis to Free Living.</title>
        <authorList>
            <person name="Huo D."/>
            <person name="Li H."/>
            <person name="Cai F."/>
            <person name="Guo X."/>
            <person name="Qiao Z."/>
            <person name="Wang W."/>
            <person name="Yu G."/>
            <person name="Li R."/>
        </authorList>
    </citation>
    <scope>NUCLEOTIDE SEQUENCE [LARGE SCALE GENOMIC DNA]</scope>
    <source>
        <strain evidence="1 2">CHAB 5714</strain>
    </source>
</reference>
<dbReference type="Proteomes" id="UP001199525">
    <property type="component" value="Unassembled WGS sequence"/>
</dbReference>